<accession>A0ACC0NRW5</accession>
<gene>
    <name evidence="1" type="ORF">RHMOL_Rhmol05G0177500</name>
</gene>
<keyword evidence="2" id="KW-1185">Reference proteome</keyword>
<reference evidence="1" key="1">
    <citation type="submission" date="2022-02" db="EMBL/GenBank/DDBJ databases">
        <title>Plant Genome Project.</title>
        <authorList>
            <person name="Zhang R.-G."/>
        </authorList>
    </citation>
    <scope>NUCLEOTIDE SEQUENCE</scope>
    <source>
        <strain evidence="1">AT1</strain>
    </source>
</reference>
<evidence type="ECO:0000313" key="1">
    <source>
        <dbReference type="EMBL" id="KAI8555497.1"/>
    </source>
</evidence>
<sequence length="621" mass="68732">METEVFRQILDSVMTINSDKVFGNIHRNCESVYRSLIECLEVPDYSCLYELKQMEEFVRLIILKEVSNSRIHEWIVNKAIDFMDILRKDPSRAVVFRFSLSGEDVSAQVKDLYGLQRGDLLVLMDSLGKCDSEPVNAKVLNFFIDIVPGDTCPGIKQKIQEKFQGMDLLFLSQWLERRLLGSMVEDSGGIACVKASSVSLRESTMDFIACLVSPFSEQRSGVLQSHVFEAMLVSLDNAFLQFDAQTTKSYFSFVAQLSRGETSMKALVQRCLVLMKRLAGDEDQVQGLKFLFVFLVAILSDCGLNKSTIGKSFGKSLSSNSAGMGIMTSRSPSSGKNSETLVPNQEGGSASLECDATSADEDEDDGTSDGEVGSMDKDEEDDSNSDRALASKVCTFTSSGSNFMEQHWYFCYTCNLTVSKGCCSVCAKVCHRGVYSRSSRFFFDCGAGGVRGSSCQCWKPRKFNASNNVPTRGSANFQSFLPFTEDGDQLPDSDSDFDEHVPMDNDNSIRLSIPREVQDAMLLILKELDVEEPIRTDRVSTFFISSQSKPPLSLSTSSSSAPPAMIGVQLQATQSFDEQRSGSTNLQRRQLRHRKDQTTNPVKKASTVGNSATPAKVDRLR</sequence>
<evidence type="ECO:0000313" key="2">
    <source>
        <dbReference type="Proteomes" id="UP001062846"/>
    </source>
</evidence>
<dbReference type="Proteomes" id="UP001062846">
    <property type="component" value="Chromosome 5"/>
</dbReference>
<organism evidence="1 2">
    <name type="scientific">Rhododendron molle</name>
    <name type="common">Chinese azalea</name>
    <name type="synonym">Azalea mollis</name>
    <dbReference type="NCBI Taxonomy" id="49168"/>
    <lineage>
        <taxon>Eukaryota</taxon>
        <taxon>Viridiplantae</taxon>
        <taxon>Streptophyta</taxon>
        <taxon>Embryophyta</taxon>
        <taxon>Tracheophyta</taxon>
        <taxon>Spermatophyta</taxon>
        <taxon>Magnoliopsida</taxon>
        <taxon>eudicotyledons</taxon>
        <taxon>Gunneridae</taxon>
        <taxon>Pentapetalae</taxon>
        <taxon>asterids</taxon>
        <taxon>Ericales</taxon>
        <taxon>Ericaceae</taxon>
        <taxon>Ericoideae</taxon>
        <taxon>Rhodoreae</taxon>
        <taxon>Rhododendron</taxon>
    </lineage>
</organism>
<protein>
    <submittedName>
        <fullName evidence="1">Uncharacterized protein</fullName>
    </submittedName>
</protein>
<name>A0ACC0NRW5_RHOML</name>
<proteinExistence type="predicted"/>
<dbReference type="EMBL" id="CM046392">
    <property type="protein sequence ID" value="KAI8555497.1"/>
    <property type="molecule type" value="Genomic_DNA"/>
</dbReference>
<comment type="caution">
    <text evidence="1">The sequence shown here is derived from an EMBL/GenBank/DDBJ whole genome shotgun (WGS) entry which is preliminary data.</text>
</comment>